<evidence type="ECO:0000256" key="7">
    <source>
        <dbReference type="ARBA" id="ARBA00023136"/>
    </source>
</evidence>
<dbReference type="GO" id="GO:1990961">
    <property type="term" value="P:xenobiotic detoxification by transmembrane export across the plasma membrane"/>
    <property type="evidence" value="ECO:0007669"/>
    <property type="project" value="InterPro"/>
</dbReference>
<dbReference type="GO" id="GO:0005886">
    <property type="term" value="C:plasma membrane"/>
    <property type="evidence" value="ECO:0007669"/>
    <property type="project" value="UniProtKB-SubCell"/>
</dbReference>
<feature type="transmembrane region" description="Helical" evidence="8">
    <location>
        <begin position="363"/>
        <end position="379"/>
    </location>
</feature>
<feature type="transmembrane region" description="Helical" evidence="8">
    <location>
        <begin position="130"/>
        <end position="152"/>
    </location>
</feature>
<evidence type="ECO:0000256" key="4">
    <source>
        <dbReference type="ARBA" id="ARBA00022475"/>
    </source>
</evidence>
<keyword evidence="7 8" id="KW-0472">Membrane</keyword>
<feature type="transmembrane region" description="Helical" evidence="8">
    <location>
        <begin position="44"/>
        <end position="60"/>
    </location>
</feature>
<proteinExistence type="inferred from homology"/>
<dbReference type="Pfam" id="PF07690">
    <property type="entry name" value="MFS_1"/>
    <property type="match status" value="1"/>
</dbReference>
<accession>A0A1I1J174</accession>
<dbReference type="PANTHER" id="PTHR23502:SF70">
    <property type="entry name" value="BCR_CFLA FAMILY EFFLUX TRANSPORTER"/>
    <property type="match status" value="1"/>
</dbReference>
<dbReference type="InterPro" id="IPR004812">
    <property type="entry name" value="Efflux_drug-R_Bcr/CmlA"/>
</dbReference>
<dbReference type="SUPFAM" id="SSF103473">
    <property type="entry name" value="MFS general substrate transporter"/>
    <property type="match status" value="1"/>
</dbReference>
<reference evidence="10 11" key="1">
    <citation type="submission" date="2016-10" db="EMBL/GenBank/DDBJ databases">
        <authorList>
            <person name="de Groot N.N."/>
        </authorList>
    </citation>
    <scope>NUCLEOTIDE SEQUENCE [LARGE SCALE GENOMIC DNA]</scope>
    <source>
        <strain evidence="10 11">DSM 6059</strain>
    </source>
</reference>
<feature type="transmembrane region" description="Helical" evidence="8">
    <location>
        <begin position="95"/>
        <end position="118"/>
    </location>
</feature>
<dbReference type="AlphaFoldDB" id="A0A1I1J174"/>
<feature type="transmembrane region" description="Helical" evidence="8">
    <location>
        <begin position="300"/>
        <end position="326"/>
    </location>
</feature>
<keyword evidence="4" id="KW-1003">Cell membrane</keyword>
<dbReference type="InterPro" id="IPR011701">
    <property type="entry name" value="MFS"/>
</dbReference>
<dbReference type="EMBL" id="FOLO01000009">
    <property type="protein sequence ID" value="SFC42264.1"/>
    <property type="molecule type" value="Genomic_DNA"/>
</dbReference>
<feature type="transmembrane region" description="Helical" evidence="8">
    <location>
        <begin position="338"/>
        <end position="357"/>
    </location>
</feature>
<keyword evidence="3 8" id="KW-0813">Transport</keyword>
<comment type="caution">
    <text evidence="8">Lacks conserved residue(s) required for the propagation of feature annotation.</text>
</comment>
<comment type="subcellular location">
    <subcellularLocation>
        <location evidence="8">Cell inner membrane</location>
        <topology evidence="8">Multi-pass membrane protein</topology>
    </subcellularLocation>
    <subcellularLocation>
        <location evidence="1">Cell membrane</location>
        <topology evidence="1">Multi-pass membrane protein</topology>
    </subcellularLocation>
</comment>
<keyword evidence="11" id="KW-1185">Reference proteome</keyword>
<protein>
    <recommendedName>
        <fullName evidence="8">Bcr/CflA family efflux transporter</fullName>
    </recommendedName>
</protein>
<dbReference type="InterPro" id="IPR020846">
    <property type="entry name" value="MFS_dom"/>
</dbReference>
<name>A0A1I1J174_9GAMM</name>
<evidence type="ECO:0000256" key="6">
    <source>
        <dbReference type="ARBA" id="ARBA00022989"/>
    </source>
</evidence>
<dbReference type="PROSITE" id="PS50850">
    <property type="entry name" value="MFS"/>
    <property type="match status" value="1"/>
</dbReference>
<gene>
    <name evidence="10" type="ORF">SAMN02745724_01616</name>
</gene>
<feature type="transmembrane region" description="Helical" evidence="8">
    <location>
        <begin position="203"/>
        <end position="225"/>
    </location>
</feature>
<sequence>MTNKALLALLMLMVIYSPLAVDIFLPAIPIMAHDFSVPLSRMQWSITLFLLTMGIGQLLSGPLADRYGRRPIAIWGIIIYCISSALSAFSTSFEFFIVCRMIQGFGTCAIIVTAFACVRDKYDPLQSGVVFSYLNSAIYCIPALAPILGHALTELFGWRSTFEVMTAYGVCAGFIIAFFLSETRPNNTQQDVSLISMSRFFSIVKHPIFLFNSILVMLTMAIIIAYVSSSPAWLIINLEQSQQEFVFWFSLNATISIAACFFTPKVLMKFGVRKTIELGMIILFLSGLLMFALREWHHPIGFMLPIMFSSIGGSLLMGTCAGQALLPFGKNAGTASALLGFIQMTGSAILVSLLQLLPLNEPEQLALLILSILPMYILWKRPKVKSTLYPTHSAQFLT</sequence>
<feature type="transmembrane region" description="Helical" evidence="8">
    <location>
        <begin position="72"/>
        <end position="89"/>
    </location>
</feature>
<evidence type="ECO:0000256" key="8">
    <source>
        <dbReference type="RuleBase" id="RU365088"/>
    </source>
</evidence>
<dbReference type="PROSITE" id="PS00216">
    <property type="entry name" value="SUGAR_TRANSPORT_1"/>
    <property type="match status" value="1"/>
</dbReference>
<dbReference type="NCBIfam" id="TIGR00710">
    <property type="entry name" value="efflux_Bcr_CflA"/>
    <property type="match status" value="1"/>
</dbReference>
<comment type="similarity">
    <text evidence="2 8">Belongs to the major facilitator superfamily. Bcr/CmlA family.</text>
</comment>
<dbReference type="Gene3D" id="1.20.1720.10">
    <property type="entry name" value="Multidrug resistance protein D"/>
    <property type="match status" value="1"/>
</dbReference>
<dbReference type="OrthoDB" id="9814303at2"/>
<evidence type="ECO:0000256" key="3">
    <source>
        <dbReference type="ARBA" id="ARBA00022448"/>
    </source>
</evidence>
<dbReference type="GO" id="GO:0042910">
    <property type="term" value="F:xenobiotic transmembrane transporter activity"/>
    <property type="evidence" value="ECO:0007669"/>
    <property type="project" value="InterPro"/>
</dbReference>
<feature type="transmembrane region" description="Helical" evidence="8">
    <location>
        <begin position="275"/>
        <end position="294"/>
    </location>
</feature>
<evidence type="ECO:0000256" key="2">
    <source>
        <dbReference type="ARBA" id="ARBA00006236"/>
    </source>
</evidence>
<keyword evidence="6 8" id="KW-1133">Transmembrane helix</keyword>
<dbReference type="InterPro" id="IPR005829">
    <property type="entry name" value="Sugar_transporter_CS"/>
</dbReference>
<evidence type="ECO:0000256" key="5">
    <source>
        <dbReference type="ARBA" id="ARBA00022692"/>
    </source>
</evidence>
<dbReference type="InterPro" id="IPR036259">
    <property type="entry name" value="MFS_trans_sf"/>
</dbReference>
<feature type="domain" description="Major facilitator superfamily (MFS) profile" evidence="9">
    <location>
        <begin position="6"/>
        <end position="398"/>
    </location>
</feature>
<evidence type="ECO:0000313" key="11">
    <source>
        <dbReference type="Proteomes" id="UP000198862"/>
    </source>
</evidence>
<keyword evidence="5 8" id="KW-0812">Transmembrane</keyword>
<dbReference type="STRING" id="1123010.SAMN02745724_01616"/>
<evidence type="ECO:0000313" key="10">
    <source>
        <dbReference type="EMBL" id="SFC42264.1"/>
    </source>
</evidence>
<evidence type="ECO:0000256" key="1">
    <source>
        <dbReference type="ARBA" id="ARBA00004651"/>
    </source>
</evidence>
<dbReference type="CDD" id="cd17320">
    <property type="entry name" value="MFS_MdfA_MDR_like"/>
    <property type="match status" value="1"/>
</dbReference>
<feature type="transmembrane region" description="Helical" evidence="8">
    <location>
        <begin position="245"/>
        <end position="263"/>
    </location>
</feature>
<dbReference type="PANTHER" id="PTHR23502">
    <property type="entry name" value="MAJOR FACILITATOR SUPERFAMILY"/>
    <property type="match status" value="1"/>
</dbReference>
<feature type="transmembrane region" description="Helical" evidence="8">
    <location>
        <begin position="164"/>
        <end position="182"/>
    </location>
</feature>
<organism evidence="10 11">
    <name type="scientific">Pseudoalteromonas denitrificans DSM 6059</name>
    <dbReference type="NCBI Taxonomy" id="1123010"/>
    <lineage>
        <taxon>Bacteria</taxon>
        <taxon>Pseudomonadati</taxon>
        <taxon>Pseudomonadota</taxon>
        <taxon>Gammaproteobacteria</taxon>
        <taxon>Alteromonadales</taxon>
        <taxon>Pseudoalteromonadaceae</taxon>
        <taxon>Pseudoalteromonas</taxon>
    </lineage>
</organism>
<dbReference type="Proteomes" id="UP000198862">
    <property type="component" value="Unassembled WGS sequence"/>
</dbReference>
<evidence type="ECO:0000259" key="9">
    <source>
        <dbReference type="PROSITE" id="PS50850"/>
    </source>
</evidence>
<dbReference type="RefSeq" id="WP_091982578.1">
    <property type="nucleotide sequence ID" value="NZ_FOLO01000009.1"/>
</dbReference>
<keyword evidence="8" id="KW-0997">Cell inner membrane</keyword>